<evidence type="ECO:0000256" key="4">
    <source>
        <dbReference type="ARBA" id="ARBA00022898"/>
    </source>
</evidence>
<evidence type="ECO:0000256" key="3">
    <source>
        <dbReference type="ARBA" id="ARBA00022723"/>
    </source>
</evidence>
<dbReference type="SUPFAM" id="SSF53383">
    <property type="entry name" value="PLP-dependent transferases"/>
    <property type="match status" value="1"/>
</dbReference>
<dbReference type="InterPro" id="IPR015421">
    <property type="entry name" value="PyrdxlP-dep_Trfase_major"/>
</dbReference>
<sequence>MIYFDNSATTQPDESVLESFIAANLRFYANPASIHQMGREAEVLLKRSKEQMLELVDNEDGEVVITSGGTEANNLAIHGFAQAYKSRGNHIITTQIEHPSILNACRELEKDGFEVDYLSVDEQGLISLQELESKLKKETILVSIMHVNNEIGTIQPIQQCAELIKRSGRTIFHSDCVQSYGKLSVSMRSLGVDAITISAHKINGLKGSGALFFKNNVKPNAINFGGGQENGLRSGTVSVPNAVSMAKAMRISAEQHERKNYRNWKKKIIDACAEIELVKVVSPDNAAPHIISLAFKSINGEVAINYFQEKGIIISTSSACFSKSKNASHVVEAIDLDKKFKNGVIRISFGNTNTEEEVDTFITVLREFVELIERGK</sequence>
<dbReference type="InterPro" id="IPR000192">
    <property type="entry name" value="Aminotrans_V_dom"/>
</dbReference>
<reference evidence="9" key="1">
    <citation type="submission" date="2023-03" db="EMBL/GenBank/DDBJ databases">
        <title>MT1 and MT2 Draft Genomes of Novel Species.</title>
        <authorList>
            <person name="Venkateswaran K."/>
        </authorList>
    </citation>
    <scope>NUCLEOTIDE SEQUENCE</scope>
    <source>
        <strain evidence="9">F6_3S_P_2</strain>
    </source>
</reference>
<evidence type="ECO:0000256" key="5">
    <source>
        <dbReference type="ARBA" id="ARBA00023004"/>
    </source>
</evidence>
<dbReference type="PANTHER" id="PTHR11601">
    <property type="entry name" value="CYSTEINE DESULFURYLASE FAMILY MEMBER"/>
    <property type="match status" value="1"/>
</dbReference>
<dbReference type="EMBL" id="JAROCC010000003">
    <property type="protein sequence ID" value="MDN4607014.1"/>
    <property type="molecule type" value="Genomic_DNA"/>
</dbReference>
<dbReference type="Gene3D" id="3.40.640.10">
    <property type="entry name" value="Type I PLP-dependent aspartate aminotransferase-like (Major domain)"/>
    <property type="match status" value="1"/>
</dbReference>
<comment type="similarity">
    <text evidence="2">Belongs to the class-V pyridoxal-phosphate-dependent aminotransferase family. NifS/IscS subfamily.</text>
</comment>
<dbReference type="Proteomes" id="UP001175097">
    <property type="component" value="Unassembled WGS sequence"/>
</dbReference>
<protein>
    <submittedName>
        <fullName evidence="9">Cysteine desulfurase family protein</fullName>
    </submittedName>
</protein>
<evidence type="ECO:0000256" key="6">
    <source>
        <dbReference type="ARBA" id="ARBA00023014"/>
    </source>
</evidence>
<dbReference type="NCBIfam" id="NF002806">
    <property type="entry name" value="PRK02948.1"/>
    <property type="match status" value="1"/>
</dbReference>
<keyword evidence="3" id="KW-0479">Metal-binding</keyword>
<dbReference type="PROSITE" id="PS00595">
    <property type="entry name" value="AA_TRANSFER_CLASS_5"/>
    <property type="match status" value="1"/>
</dbReference>
<keyword evidence="6" id="KW-0411">Iron-sulfur</keyword>
<dbReference type="InterPro" id="IPR015424">
    <property type="entry name" value="PyrdxlP-dep_Trfase"/>
</dbReference>
<dbReference type="PANTHER" id="PTHR11601:SF50">
    <property type="entry name" value="CYSTEINE DESULFURASE ISCS 2-RELATED"/>
    <property type="match status" value="1"/>
</dbReference>
<keyword evidence="5" id="KW-0408">Iron</keyword>
<dbReference type="InterPro" id="IPR016454">
    <property type="entry name" value="Cysteine_dSase"/>
</dbReference>
<name>A0ABT8JPE6_9BACL</name>
<organism evidence="9 10">
    <name type="scientific">Sporosarcina highlanderae</name>
    <dbReference type="NCBI Taxonomy" id="3035916"/>
    <lineage>
        <taxon>Bacteria</taxon>
        <taxon>Bacillati</taxon>
        <taxon>Bacillota</taxon>
        <taxon>Bacilli</taxon>
        <taxon>Bacillales</taxon>
        <taxon>Caryophanaceae</taxon>
        <taxon>Sporosarcina</taxon>
    </lineage>
</organism>
<dbReference type="Gene3D" id="3.90.1150.10">
    <property type="entry name" value="Aspartate Aminotransferase, domain 1"/>
    <property type="match status" value="1"/>
</dbReference>
<evidence type="ECO:0000256" key="7">
    <source>
        <dbReference type="RuleBase" id="RU004504"/>
    </source>
</evidence>
<dbReference type="InterPro" id="IPR020578">
    <property type="entry name" value="Aminotrans_V_PyrdxlP_BS"/>
</dbReference>
<accession>A0ABT8JPE6</accession>
<dbReference type="Pfam" id="PF00266">
    <property type="entry name" value="Aminotran_5"/>
    <property type="match status" value="1"/>
</dbReference>
<evidence type="ECO:0000313" key="10">
    <source>
        <dbReference type="Proteomes" id="UP001175097"/>
    </source>
</evidence>
<comment type="cofactor">
    <cofactor evidence="1 7">
        <name>pyridoxal 5'-phosphate</name>
        <dbReference type="ChEBI" id="CHEBI:597326"/>
    </cofactor>
</comment>
<dbReference type="InterPro" id="IPR015422">
    <property type="entry name" value="PyrdxlP-dep_Trfase_small"/>
</dbReference>
<keyword evidence="10" id="KW-1185">Reference proteome</keyword>
<feature type="domain" description="Aminotransferase class V" evidence="8">
    <location>
        <begin position="2"/>
        <end position="361"/>
    </location>
</feature>
<proteinExistence type="inferred from homology"/>
<evidence type="ECO:0000259" key="8">
    <source>
        <dbReference type="Pfam" id="PF00266"/>
    </source>
</evidence>
<evidence type="ECO:0000313" key="9">
    <source>
        <dbReference type="EMBL" id="MDN4607014.1"/>
    </source>
</evidence>
<evidence type="ECO:0000256" key="2">
    <source>
        <dbReference type="ARBA" id="ARBA00006490"/>
    </source>
</evidence>
<evidence type="ECO:0000256" key="1">
    <source>
        <dbReference type="ARBA" id="ARBA00001933"/>
    </source>
</evidence>
<comment type="caution">
    <text evidence="9">The sequence shown here is derived from an EMBL/GenBank/DDBJ whole genome shotgun (WGS) entry which is preliminary data.</text>
</comment>
<dbReference type="PIRSF" id="PIRSF005572">
    <property type="entry name" value="NifS"/>
    <property type="match status" value="1"/>
</dbReference>
<keyword evidence="4" id="KW-0663">Pyridoxal phosphate</keyword>
<gene>
    <name evidence="9" type="ORF">P5G49_05910</name>
</gene>
<dbReference type="RefSeq" id="WP_301242555.1">
    <property type="nucleotide sequence ID" value="NZ_JAROCC010000003.1"/>
</dbReference>